<proteinExistence type="predicted"/>
<protein>
    <submittedName>
        <fullName evidence="1">Uncharacterized protein</fullName>
    </submittedName>
</protein>
<reference evidence="1" key="1">
    <citation type="submission" date="2015-04" db="UniProtKB">
        <authorList>
            <consortium name="EnsemblPlants"/>
        </authorList>
    </citation>
    <scope>IDENTIFICATION</scope>
</reference>
<keyword evidence="2" id="KW-1185">Reference proteome</keyword>
<dbReference type="EnsemblPlants" id="OGLUM08G17520.1">
    <property type="protein sequence ID" value="OGLUM08G17520.1"/>
    <property type="gene ID" value="OGLUM08G17520"/>
</dbReference>
<evidence type="ECO:0000313" key="2">
    <source>
        <dbReference type="Proteomes" id="UP000026961"/>
    </source>
</evidence>
<reference evidence="1" key="2">
    <citation type="submission" date="2018-05" db="EMBL/GenBank/DDBJ databases">
        <title>OgluRS3 (Oryza glumaepatula Reference Sequence Version 3).</title>
        <authorList>
            <person name="Zhang J."/>
            <person name="Kudrna D."/>
            <person name="Lee S."/>
            <person name="Talag J."/>
            <person name="Welchert J."/>
            <person name="Wing R.A."/>
        </authorList>
    </citation>
    <scope>NUCLEOTIDE SEQUENCE [LARGE SCALE GENOMIC DNA]</scope>
</reference>
<dbReference type="Gramene" id="OGLUM08G17520.1">
    <property type="protein sequence ID" value="OGLUM08G17520.1"/>
    <property type="gene ID" value="OGLUM08G17520"/>
</dbReference>
<organism evidence="1">
    <name type="scientific">Oryza glumipatula</name>
    <dbReference type="NCBI Taxonomy" id="40148"/>
    <lineage>
        <taxon>Eukaryota</taxon>
        <taxon>Viridiplantae</taxon>
        <taxon>Streptophyta</taxon>
        <taxon>Embryophyta</taxon>
        <taxon>Tracheophyta</taxon>
        <taxon>Spermatophyta</taxon>
        <taxon>Magnoliopsida</taxon>
        <taxon>Liliopsida</taxon>
        <taxon>Poales</taxon>
        <taxon>Poaceae</taxon>
        <taxon>BOP clade</taxon>
        <taxon>Oryzoideae</taxon>
        <taxon>Oryzeae</taxon>
        <taxon>Oryzinae</taxon>
        <taxon>Oryza</taxon>
    </lineage>
</organism>
<sequence length="118" mass="13128">MDLGASPITTCDKGRNTATIDAATTILLFANPPCCCMERQKDSLETNPVTTTTNNMWAMMSKSSRLQKWKLQKPRTLKSKARLKMGHIHRWGWGACRGSIPSSSCRTYQPLQAATQPN</sequence>
<dbReference type="Proteomes" id="UP000026961">
    <property type="component" value="Chromosome 8"/>
</dbReference>
<dbReference type="AlphaFoldDB" id="A0A0E0AW55"/>
<evidence type="ECO:0000313" key="1">
    <source>
        <dbReference type="EnsemblPlants" id="OGLUM08G17520.1"/>
    </source>
</evidence>
<accession>A0A0E0AW55</accession>
<dbReference type="HOGENOM" id="CLU_2076772_0_0_1"/>
<name>A0A0E0AW55_9ORYZ</name>